<evidence type="ECO:0000256" key="1">
    <source>
        <dbReference type="ARBA" id="ARBA00004141"/>
    </source>
</evidence>
<comment type="subcellular location">
    <subcellularLocation>
        <location evidence="1">Membrane</location>
        <topology evidence="1">Multi-pass membrane protein</topology>
    </subcellularLocation>
</comment>
<dbReference type="GO" id="GO:0016020">
    <property type="term" value="C:membrane"/>
    <property type="evidence" value="ECO:0007669"/>
    <property type="project" value="UniProtKB-SubCell"/>
</dbReference>
<feature type="transmembrane region" description="Helical" evidence="6">
    <location>
        <begin position="341"/>
        <end position="359"/>
    </location>
</feature>
<feature type="transmembrane region" description="Helical" evidence="6">
    <location>
        <begin position="195"/>
        <end position="217"/>
    </location>
</feature>
<gene>
    <name evidence="7" type="primary">Slc23a1</name>
    <name evidence="7" type="ORF">AWC38_SpisGene8556</name>
</gene>
<accession>A0A2B4SEC3</accession>
<comment type="similarity">
    <text evidence="2">Belongs to the nucleobase:cation symporter-2 (NCS2) (TC 2.A.40) family.</text>
</comment>
<evidence type="ECO:0000256" key="6">
    <source>
        <dbReference type="SAM" id="Phobius"/>
    </source>
</evidence>
<dbReference type="InterPro" id="IPR006043">
    <property type="entry name" value="NCS2"/>
</dbReference>
<dbReference type="EMBL" id="LSMT01000118">
    <property type="protein sequence ID" value="PFX26785.1"/>
    <property type="molecule type" value="Genomic_DNA"/>
</dbReference>
<evidence type="ECO:0000256" key="3">
    <source>
        <dbReference type="ARBA" id="ARBA00022692"/>
    </source>
</evidence>
<evidence type="ECO:0000256" key="4">
    <source>
        <dbReference type="ARBA" id="ARBA00022989"/>
    </source>
</evidence>
<keyword evidence="5 6" id="KW-0472">Membrane</keyword>
<protein>
    <submittedName>
        <fullName evidence="7">Solute carrier family 23 member 1</fullName>
    </submittedName>
</protein>
<organism evidence="7 8">
    <name type="scientific">Stylophora pistillata</name>
    <name type="common">Smooth cauliflower coral</name>
    <dbReference type="NCBI Taxonomy" id="50429"/>
    <lineage>
        <taxon>Eukaryota</taxon>
        <taxon>Metazoa</taxon>
        <taxon>Cnidaria</taxon>
        <taxon>Anthozoa</taxon>
        <taxon>Hexacorallia</taxon>
        <taxon>Scleractinia</taxon>
        <taxon>Astrocoeniina</taxon>
        <taxon>Pocilloporidae</taxon>
        <taxon>Stylophora</taxon>
    </lineage>
</organism>
<feature type="transmembrane region" description="Helical" evidence="6">
    <location>
        <begin position="141"/>
        <end position="164"/>
    </location>
</feature>
<sequence>MTGIASETLRKSPSVAIVRFIPSEPESGQKKQKKAIFFGLLYLIDETPPWHISLLLGFQHYLAMTGGTLTTPFILSIPMCFSNNTLVISEVMSTTFFACGIVTLLQSTFGVRLPIVQANDNSTASPIINNDDIWKPRMREIQGAIMVASLLEMFIGFTGLIGFLLRFIGPLTVAPTITLVGMALFPVAMEQSGQWGTPTVSAAGVIGMFAGVIASIIESIGDYYACARISGAPPPPRHAINRGIGMEGIGCLLTSSFGTGNGTTSYSENVGAIGITKVGSLRVVQYGAIVMIVVGVFGKVGAFFVCIPDPILGGVFMVLVGMITAVGISNVQFADMNSPRNLFIVGFSITFGMALPLYLQNHPNAIQTGAPEFDQIITVLLKTGMAVGGIVAIILDNTIPGTDEERGLLAWRKSASHDNGEKCRTASIKVYNLPFGLNRLSNYKFSKYLPFLPNLKDENEIITNQNVELDENTNTKL</sequence>
<dbReference type="PANTHER" id="PTHR11119">
    <property type="entry name" value="XANTHINE-URACIL / VITAMIN C PERMEASE FAMILY MEMBER"/>
    <property type="match status" value="1"/>
</dbReference>
<evidence type="ECO:0000313" key="8">
    <source>
        <dbReference type="Proteomes" id="UP000225706"/>
    </source>
</evidence>
<proteinExistence type="inferred from homology"/>
<dbReference type="GO" id="GO:0022857">
    <property type="term" value="F:transmembrane transporter activity"/>
    <property type="evidence" value="ECO:0007669"/>
    <property type="project" value="InterPro"/>
</dbReference>
<evidence type="ECO:0000256" key="5">
    <source>
        <dbReference type="ARBA" id="ARBA00023136"/>
    </source>
</evidence>
<keyword evidence="3 6" id="KW-0812">Transmembrane</keyword>
<feature type="transmembrane region" description="Helical" evidence="6">
    <location>
        <begin position="171"/>
        <end position="189"/>
    </location>
</feature>
<dbReference type="STRING" id="50429.A0A2B4SEC3"/>
<dbReference type="AlphaFoldDB" id="A0A2B4SEC3"/>
<evidence type="ECO:0000313" key="7">
    <source>
        <dbReference type="EMBL" id="PFX26785.1"/>
    </source>
</evidence>
<dbReference type="OrthoDB" id="1641903at2759"/>
<reference evidence="8" key="1">
    <citation type="journal article" date="2017" name="bioRxiv">
        <title>Comparative analysis of the genomes of Stylophora pistillata and Acropora digitifera provides evidence for extensive differences between species of corals.</title>
        <authorList>
            <person name="Voolstra C.R."/>
            <person name="Li Y."/>
            <person name="Liew Y.J."/>
            <person name="Baumgarten S."/>
            <person name="Zoccola D."/>
            <person name="Flot J.-F."/>
            <person name="Tambutte S."/>
            <person name="Allemand D."/>
            <person name="Aranda M."/>
        </authorList>
    </citation>
    <scope>NUCLEOTIDE SEQUENCE [LARGE SCALE GENOMIC DNA]</scope>
</reference>
<dbReference type="Proteomes" id="UP000225706">
    <property type="component" value="Unassembled WGS sequence"/>
</dbReference>
<keyword evidence="4 6" id="KW-1133">Transmembrane helix</keyword>
<comment type="caution">
    <text evidence="7">The sequence shown here is derived from an EMBL/GenBank/DDBJ whole genome shotgun (WGS) entry which is preliminary data.</text>
</comment>
<dbReference type="Pfam" id="PF00860">
    <property type="entry name" value="Xan_ur_permease"/>
    <property type="match status" value="1"/>
</dbReference>
<name>A0A2B4SEC3_STYPI</name>
<evidence type="ECO:0000256" key="2">
    <source>
        <dbReference type="ARBA" id="ARBA00008821"/>
    </source>
</evidence>
<keyword evidence="8" id="KW-1185">Reference proteome</keyword>
<feature type="transmembrane region" description="Helical" evidence="6">
    <location>
        <begin position="311"/>
        <end position="329"/>
    </location>
</feature>
<feature type="transmembrane region" description="Helical" evidence="6">
    <location>
        <begin position="283"/>
        <end position="305"/>
    </location>
</feature>